<dbReference type="InterPro" id="IPR025736">
    <property type="entry name" value="PucR_C-HTH_dom"/>
</dbReference>
<dbReference type="SMART" id="SM00989">
    <property type="entry name" value="V4R"/>
    <property type="match status" value="1"/>
</dbReference>
<evidence type="ECO:0000313" key="4">
    <source>
        <dbReference type="Proteomes" id="UP000013520"/>
    </source>
</evidence>
<protein>
    <submittedName>
        <fullName evidence="3">V4R domain-containing protein</fullName>
    </submittedName>
</protein>
<accession>R4KCK2</accession>
<dbReference type="InterPro" id="IPR041522">
    <property type="entry name" value="CdaR_GGDEF"/>
</dbReference>
<dbReference type="InterPro" id="IPR024096">
    <property type="entry name" value="NO_sig/Golgi_transp_ligand-bd"/>
</dbReference>
<dbReference type="Pfam" id="PF17853">
    <property type="entry name" value="GGDEF_2"/>
    <property type="match status" value="1"/>
</dbReference>
<evidence type="ECO:0000259" key="2">
    <source>
        <dbReference type="SMART" id="SM00989"/>
    </source>
</evidence>
<proteinExistence type="inferred from homology"/>
<dbReference type="RefSeq" id="WP_006522696.1">
    <property type="nucleotide sequence ID" value="NC_021184.1"/>
</dbReference>
<dbReference type="Pfam" id="PF06505">
    <property type="entry name" value="XylR_N"/>
    <property type="match status" value="1"/>
</dbReference>
<evidence type="ECO:0000313" key="3">
    <source>
        <dbReference type="EMBL" id="AGL00908.1"/>
    </source>
</evidence>
<dbReference type="Gene3D" id="1.10.10.2840">
    <property type="entry name" value="PucR C-terminal helix-turn-helix domain"/>
    <property type="match status" value="1"/>
</dbReference>
<dbReference type="Gene3D" id="3.30.1380.20">
    <property type="entry name" value="Trafficking protein particle complex subunit 3"/>
    <property type="match status" value="1"/>
</dbReference>
<dbReference type="PANTHER" id="PTHR33744">
    <property type="entry name" value="CARBOHYDRATE DIACID REGULATOR"/>
    <property type="match status" value="1"/>
</dbReference>
<gene>
    <name evidence="3" type="ORF">Desgi_1409</name>
</gene>
<dbReference type="InterPro" id="IPR029016">
    <property type="entry name" value="GAF-like_dom_sf"/>
</dbReference>
<dbReference type="OrthoDB" id="143422at2"/>
<dbReference type="KEGG" id="dgi:Desgi_1409"/>
<dbReference type="SUPFAM" id="SSF111126">
    <property type="entry name" value="Ligand-binding domain in the NO signalling and Golgi transport"/>
    <property type="match status" value="1"/>
</dbReference>
<keyword evidence="4" id="KW-1185">Reference proteome</keyword>
<comment type="similarity">
    <text evidence="1">Belongs to the CdaR family.</text>
</comment>
<dbReference type="EMBL" id="CP003273">
    <property type="protein sequence ID" value="AGL00908.1"/>
    <property type="molecule type" value="Genomic_DNA"/>
</dbReference>
<dbReference type="Pfam" id="PF13556">
    <property type="entry name" value="HTH_30"/>
    <property type="match status" value="1"/>
</dbReference>
<dbReference type="Pfam" id="PF02830">
    <property type="entry name" value="V4R"/>
    <property type="match status" value="1"/>
</dbReference>
<dbReference type="AlphaFoldDB" id="R4KCK2"/>
<reference evidence="3 4" key="1">
    <citation type="submission" date="2012-01" db="EMBL/GenBank/DDBJ databases">
        <title>Complete sequence of Desulfotomaculum gibsoniae DSM 7213.</title>
        <authorList>
            <consortium name="US DOE Joint Genome Institute"/>
            <person name="Lucas S."/>
            <person name="Han J."/>
            <person name="Lapidus A."/>
            <person name="Cheng J.-F."/>
            <person name="Goodwin L."/>
            <person name="Pitluck S."/>
            <person name="Peters L."/>
            <person name="Ovchinnikova G."/>
            <person name="Teshima H."/>
            <person name="Detter J.C."/>
            <person name="Han C."/>
            <person name="Tapia R."/>
            <person name="Land M."/>
            <person name="Hauser L."/>
            <person name="Kyrpides N."/>
            <person name="Ivanova N."/>
            <person name="Pagani I."/>
            <person name="Parshina S."/>
            <person name="Plugge C."/>
            <person name="Muyzer G."/>
            <person name="Kuever J."/>
            <person name="Ivanova A."/>
            <person name="Nazina T."/>
            <person name="Klenk H.-P."/>
            <person name="Brambilla E."/>
            <person name="Spring S."/>
            <person name="Stams A.F."/>
            <person name="Woyke T."/>
        </authorList>
    </citation>
    <scope>NUCLEOTIDE SEQUENCE [LARGE SCALE GENOMIC DNA]</scope>
    <source>
        <strain evidence="3 4">DSM 7213</strain>
    </source>
</reference>
<dbReference type="Gene3D" id="3.30.450.40">
    <property type="match status" value="1"/>
</dbReference>
<feature type="domain" description="4-vinyl reductase 4VR" evidence="2">
    <location>
        <begin position="115"/>
        <end position="177"/>
    </location>
</feature>
<dbReference type="InterPro" id="IPR042070">
    <property type="entry name" value="PucR_C-HTH_sf"/>
</dbReference>
<dbReference type="Proteomes" id="UP000013520">
    <property type="component" value="Chromosome"/>
</dbReference>
<organism evidence="3 4">
    <name type="scientific">Desulfoscipio gibsoniae DSM 7213</name>
    <dbReference type="NCBI Taxonomy" id="767817"/>
    <lineage>
        <taxon>Bacteria</taxon>
        <taxon>Bacillati</taxon>
        <taxon>Bacillota</taxon>
        <taxon>Clostridia</taxon>
        <taxon>Eubacteriales</taxon>
        <taxon>Desulfallaceae</taxon>
        <taxon>Desulfoscipio</taxon>
    </lineage>
</organism>
<evidence type="ECO:0000256" key="1">
    <source>
        <dbReference type="ARBA" id="ARBA00006754"/>
    </source>
</evidence>
<sequence>MGDFNLRDLLEFRPEEGVISLKESRMVLLEATALSYLKHDLIYTLGQNIAQGILFRFGYRCGSYDAKMVASDYGGEIKHIGLGPAIYRWKGNGQVKVIKELRFGTNFNRYYAEGKWENCHEAEHYKKLYGLSEFPICWISTGYASGFTSVITGQEVICLEKTCVGMGHKNCSWEIRTRDNWGNLAIKDLYDINCNFNFKDLQTMIAEQKSIDSNRKMTQIILEGAGIQGIVQTLSEMLNSHVIIFDRFLNVLTQCCNEQDNNLQMDILRQELEEYLDKNLNFALSNSINKLSCWMDNYEQQTWIISPIIAGSNIWGYLLVKEKDNYTDLSLFTIEHASTLCALDYLKKDSALEVELRLKGDLLDEIFSNGALNTEEILPRAMKLGCDLKMPHQVFVLDLINLHGNFNKISPAGDVFEFVKAGIGDLIKHHLPGSLLAVKKNRILVLMRIGQDEKQDDHIAIFSSLTRQWVNEHLPNYAVNIVWGRTCQDLDDYRKSFQEAWKAASILKELGRQDEDIGFKDLGIYALLWESDNKEQLKDYALSILKPLMDYDRDHNTNFLWTLELFLEKKCGLSETAKSSFVHINTLRYRIKRIEELIGIDLSSNEGRFQAQLSIRLLKLIGMS</sequence>
<dbReference type="InterPro" id="IPR051448">
    <property type="entry name" value="CdaR-like_regulators"/>
</dbReference>
<dbReference type="HOGENOM" id="CLU_026900_0_0_9"/>
<dbReference type="PANTHER" id="PTHR33744:SF1">
    <property type="entry name" value="DNA-BINDING TRANSCRIPTIONAL ACTIVATOR ADER"/>
    <property type="match status" value="1"/>
</dbReference>
<dbReference type="InterPro" id="IPR004096">
    <property type="entry name" value="V4R"/>
</dbReference>
<name>R4KCK2_9FIRM</name>
<dbReference type="eggNOG" id="COG1719">
    <property type="taxonomic scope" value="Bacteria"/>
</dbReference>
<dbReference type="InterPro" id="IPR010523">
    <property type="entry name" value="XylR_N"/>
</dbReference>
<dbReference type="eggNOG" id="COG2508">
    <property type="taxonomic scope" value="Bacteria"/>
</dbReference>
<dbReference type="STRING" id="767817.Desgi_1409"/>